<dbReference type="Proteomes" id="UP000027170">
    <property type="component" value="Unassembled WGS sequence"/>
</dbReference>
<organism evidence="1 2">
    <name type="scientific">Snodgrassella communis</name>
    <dbReference type="NCBI Taxonomy" id="2946699"/>
    <lineage>
        <taxon>Bacteria</taxon>
        <taxon>Pseudomonadati</taxon>
        <taxon>Pseudomonadota</taxon>
        <taxon>Betaproteobacteria</taxon>
        <taxon>Neisseriales</taxon>
        <taxon>Neisseriaceae</taxon>
        <taxon>Snodgrassella</taxon>
    </lineage>
</organism>
<keyword evidence="2" id="KW-1185">Reference proteome</keyword>
<proteinExistence type="predicted"/>
<evidence type="ECO:0000313" key="2">
    <source>
        <dbReference type="Proteomes" id="UP000027170"/>
    </source>
</evidence>
<comment type="caution">
    <text evidence="1">The sequence shown here is derived from an EMBL/GenBank/DDBJ whole genome shotgun (WGS) entry which is preliminary data.</text>
</comment>
<dbReference type="AlphaFoldDB" id="A0A066TGL3"/>
<dbReference type="eggNOG" id="ENOG5033MJZ">
    <property type="taxonomic scope" value="Bacteria"/>
</dbReference>
<dbReference type="EMBL" id="JFZV01000009">
    <property type="protein sequence ID" value="KDN14241.1"/>
    <property type="molecule type" value="Genomic_DNA"/>
</dbReference>
<dbReference type="RefSeq" id="WP_037407919.1">
    <property type="nucleotide sequence ID" value="NZ_CAJZCG010000007.1"/>
</dbReference>
<sequence>MVNREMMKLWVIEALNDLGGAGWPKDVSKYIWDKYEQELKASGSFLYTWQYDVRWAAQQLRNENKLKPVHKRRDLPWELV</sequence>
<reference evidence="1 2" key="1">
    <citation type="submission" date="2014-03" db="EMBL/GenBank/DDBJ databases">
        <title>The genomes of two eusocial bee gut symbionts.</title>
        <authorList>
            <person name="Kwong W.K."/>
            <person name="Engel P."/>
            <person name="Koch H."/>
            <person name="Moran N.A."/>
        </authorList>
    </citation>
    <scope>NUCLEOTIDE SEQUENCE [LARGE SCALE GENOMIC DNA]</scope>
    <source>
        <strain evidence="2">wkB29</strain>
    </source>
</reference>
<evidence type="ECO:0000313" key="1">
    <source>
        <dbReference type="EMBL" id="KDN14241.1"/>
    </source>
</evidence>
<protein>
    <submittedName>
        <fullName evidence="1">Uncharacterized protein</fullName>
    </submittedName>
</protein>
<name>A0A066TGL3_9NEIS</name>
<accession>A0A066TGL3</accession>
<gene>
    <name evidence="1" type="ORF">SALWKB29_1731</name>
</gene>